<evidence type="ECO:0000256" key="1">
    <source>
        <dbReference type="ARBA" id="ARBA00004429"/>
    </source>
</evidence>
<comment type="similarity">
    <text evidence="4">Belongs to the methyl-accepting chemotaxis (MCP) protein family.</text>
</comment>
<keyword evidence="3 5" id="KW-0807">Transducer</keyword>
<dbReference type="Pfam" id="PF00672">
    <property type="entry name" value="HAMP"/>
    <property type="match status" value="1"/>
</dbReference>
<keyword evidence="2" id="KW-0997">Cell inner membrane</keyword>
<evidence type="ECO:0000256" key="5">
    <source>
        <dbReference type="PROSITE-ProRule" id="PRU00284"/>
    </source>
</evidence>
<keyword evidence="2" id="KW-1003">Cell membrane</keyword>
<dbReference type="InterPro" id="IPR032255">
    <property type="entry name" value="HBM"/>
</dbReference>
<dbReference type="PROSITE" id="PS50111">
    <property type="entry name" value="CHEMOTAXIS_TRANSDUC_2"/>
    <property type="match status" value="1"/>
</dbReference>
<name>A0A838XLL1_9HYPH</name>
<dbReference type="GO" id="GO:0005886">
    <property type="term" value="C:plasma membrane"/>
    <property type="evidence" value="ECO:0007669"/>
    <property type="project" value="UniProtKB-SubCell"/>
</dbReference>
<evidence type="ECO:0000256" key="3">
    <source>
        <dbReference type="ARBA" id="ARBA00023224"/>
    </source>
</evidence>
<keyword evidence="11" id="KW-1185">Reference proteome</keyword>
<feature type="transmembrane region" description="Helical" evidence="6">
    <location>
        <begin position="273"/>
        <end position="301"/>
    </location>
</feature>
<reference evidence="10 11" key="2">
    <citation type="submission" date="2020-08" db="EMBL/GenBank/DDBJ databases">
        <title>Stappia taiwanensis sp. nov., isolated from a coastal thermal spring.</title>
        <authorList>
            <person name="Kampfer P."/>
        </authorList>
    </citation>
    <scope>NUCLEOTIDE SEQUENCE [LARGE SCALE GENOMIC DNA]</scope>
    <source>
        <strain evidence="10 11">DSM 23284</strain>
    </source>
</reference>
<dbReference type="PANTHER" id="PTHR32089:SF112">
    <property type="entry name" value="LYSOZYME-LIKE PROTEIN-RELATED"/>
    <property type="match status" value="1"/>
</dbReference>
<dbReference type="SMART" id="SM01358">
    <property type="entry name" value="HBM"/>
    <property type="match status" value="1"/>
</dbReference>
<dbReference type="Gene3D" id="6.10.340.10">
    <property type="match status" value="1"/>
</dbReference>
<feature type="domain" description="T-SNARE coiled-coil homology" evidence="8">
    <location>
        <begin position="540"/>
        <end position="602"/>
    </location>
</feature>
<comment type="subcellular location">
    <subcellularLocation>
        <location evidence="1">Cell inner membrane</location>
        <topology evidence="1">Multi-pass membrane protein</topology>
    </subcellularLocation>
</comment>
<proteinExistence type="inferred from homology"/>
<reference evidence="10 11" key="1">
    <citation type="submission" date="2020-07" db="EMBL/GenBank/DDBJ databases">
        <authorList>
            <person name="Li M."/>
        </authorList>
    </citation>
    <scope>NUCLEOTIDE SEQUENCE [LARGE SCALE GENOMIC DNA]</scope>
    <source>
        <strain evidence="10 11">DSM 23284</strain>
    </source>
</reference>
<gene>
    <name evidence="10" type="ORF">H1W37_06920</name>
</gene>
<evidence type="ECO:0000256" key="4">
    <source>
        <dbReference type="ARBA" id="ARBA00029447"/>
    </source>
</evidence>
<dbReference type="PANTHER" id="PTHR32089">
    <property type="entry name" value="METHYL-ACCEPTING CHEMOTAXIS PROTEIN MCPB"/>
    <property type="match status" value="1"/>
</dbReference>
<dbReference type="EMBL" id="JACEON010000005">
    <property type="protein sequence ID" value="MBA4611375.1"/>
    <property type="molecule type" value="Genomic_DNA"/>
</dbReference>
<dbReference type="SMART" id="SM00304">
    <property type="entry name" value="HAMP"/>
    <property type="match status" value="2"/>
</dbReference>
<evidence type="ECO:0000313" key="11">
    <source>
        <dbReference type="Proteomes" id="UP000559404"/>
    </source>
</evidence>
<organism evidence="10 11">
    <name type="scientific">Stappia taiwanensis</name>
    <dbReference type="NCBI Taxonomy" id="992267"/>
    <lineage>
        <taxon>Bacteria</taxon>
        <taxon>Pseudomonadati</taxon>
        <taxon>Pseudomonadota</taxon>
        <taxon>Alphaproteobacteria</taxon>
        <taxon>Hyphomicrobiales</taxon>
        <taxon>Stappiaceae</taxon>
        <taxon>Stappia</taxon>
    </lineage>
</organism>
<dbReference type="PROSITE" id="PS50192">
    <property type="entry name" value="T_SNARE"/>
    <property type="match status" value="1"/>
</dbReference>
<dbReference type="AlphaFoldDB" id="A0A838XLL1"/>
<dbReference type="SMART" id="SM00283">
    <property type="entry name" value="MA"/>
    <property type="match status" value="1"/>
</dbReference>
<keyword evidence="6" id="KW-0812">Transmembrane</keyword>
<dbReference type="InterPro" id="IPR000727">
    <property type="entry name" value="T_SNARE_dom"/>
</dbReference>
<evidence type="ECO:0000256" key="6">
    <source>
        <dbReference type="SAM" id="Phobius"/>
    </source>
</evidence>
<dbReference type="InterPro" id="IPR003660">
    <property type="entry name" value="HAMP_dom"/>
</dbReference>
<dbReference type="Gene3D" id="1.10.287.950">
    <property type="entry name" value="Methyl-accepting chemotaxis protein"/>
    <property type="match status" value="1"/>
</dbReference>
<evidence type="ECO:0000256" key="2">
    <source>
        <dbReference type="ARBA" id="ARBA00022519"/>
    </source>
</evidence>
<keyword evidence="6" id="KW-1133">Transmembrane helix</keyword>
<evidence type="ECO:0000313" key="10">
    <source>
        <dbReference type="EMBL" id="MBA4611375.1"/>
    </source>
</evidence>
<accession>A0A838XLL1</accession>
<dbReference type="InterPro" id="IPR004089">
    <property type="entry name" value="MCPsignal_dom"/>
</dbReference>
<evidence type="ECO:0000259" key="7">
    <source>
        <dbReference type="PROSITE" id="PS50111"/>
    </source>
</evidence>
<evidence type="ECO:0000259" key="8">
    <source>
        <dbReference type="PROSITE" id="PS50192"/>
    </source>
</evidence>
<dbReference type="Pfam" id="PF00015">
    <property type="entry name" value="MCPsignal"/>
    <property type="match status" value="1"/>
</dbReference>
<feature type="domain" description="HAMP" evidence="9">
    <location>
        <begin position="295"/>
        <end position="348"/>
    </location>
</feature>
<dbReference type="GO" id="GO:0007165">
    <property type="term" value="P:signal transduction"/>
    <property type="evidence" value="ECO:0007669"/>
    <property type="project" value="UniProtKB-KW"/>
</dbReference>
<comment type="caution">
    <text evidence="10">The sequence shown here is derived from an EMBL/GenBank/DDBJ whole genome shotgun (WGS) entry which is preliminary data.</text>
</comment>
<dbReference type="PROSITE" id="PS50885">
    <property type="entry name" value="HAMP"/>
    <property type="match status" value="1"/>
</dbReference>
<dbReference type="SUPFAM" id="SSF58104">
    <property type="entry name" value="Methyl-accepting chemotaxis protein (MCP) signaling domain"/>
    <property type="match status" value="1"/>
</dbReference>
<feature type="domain" description="Methyl-accepting transducer" evidence="7">
    <location>
        <begin position="388"/>
        <end position="610"/>
    </location>
</feature>
<sequence>MGLSLVGLAAVGAVFWWSQGRVETAFTRAEAFAALASGVEDLERTAGTMRIVEKDYLAEPGAEGYARFGAVLASAREQLARLAAVPVSAPFATEITKVAATFDNIDAAFAELHGVQQQLGFNSESGALGDLANLGGSLHQRVTKLARFNRGPATAKLNLAVIDLQRSEKAYLLDRSDVALGGFEVAAGRFERALSRAKLAPEVADPLGETMTAYRAAFDLYSAAGTERTAQVERLEAFFDVLPPYLETLAGAADGGKADAATALAGGRELASLIMAGILIATLLVLLGAGALIGGSIAAPLTRLRAAMERLASGETEIDLPEAPGRTELDAMVRSVAVFRDTAREQARLAAAQAEGNAARDQRMAHLETLIAGFEATVEAALSRLDQAATDLAGASDTLDEAADGAAGEATRAGEAVRVAADNVTSAASASEQLNASIAEIASQANRSTEVAEQAMGSARTTGASMGDLSATADRIGEVMGLIREIANQTNLLALNATIEAARAGEHGRGFAVVAAEVKDLASQTAKATEEIAQQVGAIQSASTSAVSAIDEVGEIIREMNEIAASVAGAVAQQSAALGEITEHVAEASGRAGTGAEAMARVSRATEHARGTGALVGELSDTLGAQAAVLRKEIGAFLNGVRAA</sequence>
<keyword evidence="6" id="KW-0472">Membrane</keyword>
<dbReference type="Proteomes" id="UP000559404">
    <property type="component" value="Unassembled WGS sequence"/>
</dbReference>
<protein>
    <submittedName>
        <fullName evidence="10">HAMP domain-containing protein</fullName>
    </submittedName>
</protein>
<evidence type="ECO:0000259" key="9">
    <source>
        <dbReference type="PROSITE" id="PS50885"/>
    </source>
</evidence>